<comment type="pathway">
    <text evidence="1 9">Cofactor biosynthesis; NAD(+) biosynthesis; nicotinate D-ribonucleotide from nicotinate: step 1/1.</text>
</comment>
<feature type="domain" description="Nicotinate phosphoribosyltransferase N-terminal" evidence="11">
    <location>
        <begin position="9"/>
        <end position="131"/>
    </location>
</feature>
<dbReference type="PANTHER" id="PTHR11098:SF1">
    <property type="entry name" value="NICOTINATE PHOSPHORIBOSYLTRANSFERASE"/>
    <property type="match status" value="1"/>
</dbReference>
<dbReference type="GO" id="GO:0005829">
    <property type="term" value="C:cytosol"/>
    <property type="evidence" value="ECO:0007669"/>
    <property type="project" value="TreeGrafter"/>
</dbReference>
<dbReference type="EC" id="6.3.4.21" evidence="3 9"/>
<evidence type="ECO:0000256" key="9">
    <source>
        <dbReference type="RuleBase" id="RU365100"/>
    </source>
</evidence>
<keyword evidence="12" id="KW-0328">Glycosyltransferase</keyword>
<dbReference type="NCBIfam" id="NF006696">
    <property type="entry name" value="PRK09243.1-3"/>
    <property type="match status" value="1"/>
</dbReference>
<evidence type="ECO:0000313" key="13">
    <source>
        <dbReference type="Proteomes" id="UP000092952"/>
    </source>
</evidence>
<evidence type="ECO:0000256" key="3">
    <source>
        <dbReference type="ARBA" id="ARBA00013236"/>
    </source>
</evidence>
<dbReference type="AlphaFoldDB" id="A0A1B1YW20"/>
<dbReference type="Gene3D" id="3.20.140.10">
    <property type="entry name" value="nicotinate phosphoribosyltransferase"/>
    <property type="match status" value="1"/>
</dbReference>
<feature type="domain" description="Nicotinate/nicotinamide phosphoribosyltransferase" evidence="10">
    <location>
        <begin position="153"/>
        <end position="316"/>
    </location>
</feature>
<dbReference type="InterPro" id="IPR006405">
    <property type="entry name" value="Nic_PRibTrfase_pncB"/>
</dbReference>
<gene>
    <name evidence="12" type="ORF">PG2T_12895</name>
</gene>
<dbReference type="InterPro" id="IPR036068">
    <property type="entry name" value="Nicotinate_pribotase-like_C"/>
</dbReference>
<comment type="catalytic activity">
    <reaction evidence="8 9">
        <text>5-phospho-alpha-D-ribose 1-diphosphate + nicotinate + ATP + H2O = nicotinate beta-D-ribonucleotide + ADP + phosphate + diphosphate</text>
        <dbReference type="Rhea" id="RHEA:36163"/>
        <dbReference type="ChEBI" id="CHEBI:15377"/>
        <dbReference type="ChEBI" id="CHEBI:30616"/>
        <dbReference type="ChEBI" id="CHEBI:32544"/>
        <dbReference type="ChEBI" id="CHEBI:33019"/>
        <dbReference type="ChEBI" id="CHEBI:43474"/>
        <dbReference type="ChEBI" id="CHEBI:57502"/>
        <dbReference type="ChEBI" id="CHEBI:58017"/>
        <dbReference type="ChEBI" id="CHEBI:456216"/>
        <dbReference type="EC" id="6.3.4.21"/>
    </reaction>
</comment>
<dbReference type="PIRSF" id="PIRSF000484">
    <property type="entry name" value="NAPRT"/>
    <property type="match status" value="1"/>
</dbReference>
<accession>A0A1B1YW20</accession>
<evidence type="ECO:0000259" key="10">
    <source>
        <dbReference type="Pfam" id="PF04095"/>
    </source>
</evidence>
<keyword evidence="4" id="KW-0597">Phosphoprotein</keyword>
<dbReference type="GO" id="GO:0047280">
    <property type="term" value="F:nicotinamide phosphoribosyltransferase activity"/>
    <property type="evidence" value="ECO:0007669"/>
    <property type="project" value="UniProtKB-ARBA"/>
</dbReference>
<comment type="function">
    <text evidence="9">Catalyzes the first step in the biosynthesis of NAD from nicotinic acid, the ATP-dependent synthesis of beta-nicotinate D-ribonucleotide from nicotinate and 5-phospho-D-ribose 1-phosphate.</text>
</comment>
<dbReference type="SUPFAM" id="SSF54675">
    <property type="entry name" value="Nicotinate/Quinolinate PRTase N-terminal domain-like"/>
    <property type="match status" value="1"/>
</dbReference>
<evidence type="ECO:0000259" key="11">
    <source>
        <dbReference type="Pfam" id="PF17767"/>
    </source>
</evidence>
<dbReference type="InterPro" id="IPR040727">
    <property type="entry name" value="NAPRTase_N"/>
</dbReference>
<comment type="PTM">
    <text evidence="9">Transiently phosphorylated on a His residue during the reaction cycle. Phosphorylation strongly increases the affinity for substrates and increases the rate of nicotinate D-ribonucleotide production. Dephosphorylation regenerates the low-affinity form of the enzyme, leading to product release.</text>
</comment>
<dbReference type="EMBL" id="CP014671">
    <property type="protein sequence ID" value="ANX04981.1"/>
    <property type="molecule type" value="Genomic_DNA"/>
</dbReference>
<organism evidence="12 13">
    <name type="scientific">Immundisolibacter cernigliae</name>
    <dbReference type="NCBI Taxonomy" id="1810504"/>
    <lineage>
        <taxon>Bacteria</taxon>
        <taxon>Pseudomonadati</taxon>
        <taxon>Pseudomonadota</taxon>
        <taxon>Gammaproteobacteria</taxon>
        <taxon>Immundisolibacterales</taxon>
        <taxon>Immundisolibacteraceae</taxon>
        <taxon>Immundisolibacter</taxon>
    </lineage>
</organism>
<dbReference type="STRING" id="1810504.PG2T_12895"/>
<dbReference type="GO" id="GO:0004516">
    <property type="term" value="F:nicotinate phosphoribosyltransferase activity"/>
    <property type="evidence" value="ECO:0007669"/>
    <property type="project" value="UniProtKB-UniRule"/>
</dbReference>
<dbReference type="GO" id="GO:0034355">
    <property type="term" value="P:NAD+ biosynthetic process via the salvage pathway"/>
    <property type="evidence" value="ECO:0007669"/>
    <property type="project" value="TreeGrafter"/>
</dbReference>
<evidence type="ECO:0000256" key="1">
    <source>
        <dbReference type="ARBA" id="ARBA00004952"/>
    </source>
</evidence>
<dbReference type="Gene3D" id="3.20.20.70">
    <property type="entry name" value="Aldolase class I"/>
    <property type="match status" value="1"/>
</dbReference>
<protein>
    <recommendedName>
        <fullName evidence="3 9">Nicotinate phosphoribosyltransferase</fullName>
        <ecNumber evidence="3 9">6.3.4.21</ecNumber>
    </recommendedName>
</protein>
<dbReference type="SUPFAM" id="SSF51690">
    <property type="entry name" value="Nicotinate/Quinolinate PRTase C-terminal domain-like"/>
    <property type="match status" value="1"/>
</dbReference>
<dbReference type="Pfam" id="PF17767">
    <property type="entry name" value="NAPRTase_N"/>
    <property type="match status" value="1"/>
</dbReference>
<dbReference type="InterPro" id="IPR007229">
    <property type="entry name" value="Nic_PRibTrfase-Fam"/>
</dbReference>
<keyword evidence="7 9" id="KW-0808">Transferase</keyword>
<evidence type="ECO:0000313" key="12">
    <source>
        <dbReference type="EMBL" id="ANX04981.1"/>
    </source>
</evidence>
<dbReference type="FunFam" id="3.20.20.70:FF:000076">
    <property type="entry name" value="Nicotinate phosphoribosyltransferase"/>
    <property type="match status" value="1"/>
</dbReference>
<dbReference type="KEGG" id="gbi:PG2T_12895"/>
<dbReference type="UniPathway" id="UPA00253">
    <property type="reaction ID" value="UER00457"/>
</dbReference>
<dbReference type="InParanoid" id="A0A1B1YW20"/>
<keyword evidence="6 9" id="KW-0662">Pyridine nucleotide biosynthesis</keyword>
<dbReference type="CDD" id="cd01570">
    <property type="entry name" value="NAPRTase_A"/>
    <property type="match status" value="1"/>
</dbReference>
<dbReference type="Pfam" id="PF04095">
    <property type="entry name" value="NAPRTase"/>
    <property type="match status" value="1"/>
</dbReference>
<evidence type="ECO:0000256" key="5">
    <source>
        <dbReference type="ARBA" id="ARBA00022598"/>
    </source>
</evidence>
<sequence length="449" mass="47434">MSSPPVPALFTDLYELTMLQAYWAEGMTAPAVFDVFARKLPPGRNFLLACGLEQVLDCLEAFAVSGQDIDYLRSLGTFSGDFLERLRALRFTGDVHALAEGMPLFAHEPLLTVEAPMPEAQMVETAVLNLLHYPTLVASKGQRVVQAAGGRAVVDFGARRAHGVDAAVACARALYIAGYAGSSNVEAGRRYGIPVAGTVAHSYVQAHATEQEAFERFAAQFPGTTLLVDTYDTLDGVRRVIELRQRLGERFRVGAVRLDSGDLGALAKASRALLDAAGLGEVRIMASGGLDEHVIAALLADGAPIDGFGVGTAVDVVADRPYLDAAYKLVAYGGHDCGKLSPGKLSLPGRKQVFRRYENGLAAGDTIARHDENLPGEPLLECVMQGGRRLAAGRVGLAEARANAAAQVARLPAALRDLQPAAEPYPVAISDALQAAQARLIAAHPVGGC</sequence>
<keyword evidence="13" id="KW-1185">Reference proteome</keyword>
<evidence type="ECO:0000256" key="8">
    <source>
        <dbReference type="ARBA" id="ARBA00048668"/>
    </source>
</evidence>
<evidence type="ECO:0000256" key="4">
    <source>
        <dbReference type="ARBA" id="ARBA00022553"/>
    </source>
</evidence>
<name>A0A1B1YW20_9GAMM</name>
<dbReference type="Proteomes" id="UP000092952">
    <property type="component" value="Chromosome"/>
</dbReference>
<dbReference type="FunCoup" id="A0A1B1YW20">
    <property type="interactions" value="315"/>
</dbReference>
<evidence type="ECO:0000256" key="2">
    <source>
        <dbReference type="ARBA" id="ARBA00010897"/>
    </source>
</evidence>
<keyword evidence="5 9" id="KW-0436">Ligase</keyword>
<dbReference type="RefSeq" id="WP_068806272.1">
    <property type="nucleotide sequence ID" value="NZ_CP014671.1"/>
</dbReference>
<dbReference type="PANTHER" id="PTHR11098">
    <property type="entry name" value="NICOTINATE PHOSPHORIBOSYLTRANSFERASE"/>
    <property type="match status" value="1"/>
</dbReference>
<dbReference type="InterPro" id="IPR041525">
    <property type="entry name" value="N/Namide_PRibTrfase"/>
</dbReference>
<proteinExistence type="inferred from homology"/>
<dbReference type="InterPro" id="IPR013785">
    <property type="entry name" value="Aldolase_TIM"/>
</dbReference>
<dbReference type="NCBIfam" id="NF009131">
    <property type="entry name" value="PRK12484.1"/>
    <property type="match status" value="1"/>
</dbReference>
<dbReference type="OrthoDB" id="9771406at2"/>
<evidence type="ECO:0000256" key="6">
    <source>
        <dbReference type="ARBA" id="ARBA00022642"/>
    </source>
</evidence>
<evidence type="ECO:0000256" key="7">
    <source>
        <dbReference type="ARBA" id="ARBA00022679"/>
    </source>
</evidence>
<dbReference type="NCBIfam" id="TIGR01513">
    <property type="entry name" value="NAPRTase_put"/>
    <property type="match status" value="1"/>
</dbReference>
<comment type="similarity">
    <text evidence="2 9">Belongs to the NAPRTase family.</text>
</comment>
<reference evidence="13" key="1">
    <citation type="submission" date="2016-03" db="EMBL/GenBank/DDBJ databases">
        <title>Complete genome sequence of Solimmundus cernigliae, representing a novel lineage of polycyclic aromatic hydrocarbon degraders within the Gammaproteobacteria.</title>
        <authorList>
            <person name="Singleton D.R."/>
            <person name="Dickey A.N."/>
            <person name="Scholl E.H."/>
            <person name="Wright F.A."/>
            <person name="Aitken M.D."/>
        </authorList>
    </citation>
    <scope>NUCLEOTIDE SEQUENCE [LARGE SCALE GENOMIC DNA]</scope>
    <source>
        <strain evidence="13">TR3.2</strain>
    </source>
</reference>